<accession>A0A8S1H3L1</accession>
<protein>
    <submittedName>
        <fullName evidence="1">Uncharacterized protein</fullName>
    </submittedName>
</protein>
<dbReference type="Proteomes" id="UP000835052">
    <property type="component" value="Unassembled WGS sequence"/>
</dbReference>
<sequence>MLAVLQQQVTIVRRTSPIRFKQSTSAESMKRSSNLPNTYMLVLRRGHGRRILAVQPWLWSSKLFLFLESFRGVLVVSWVPRGRLVARAALVDVVETVGDLEPPSSPSPTRFKEVSRWPRRGGDNYLMPYLPQRDLIYRKSMNKQRRSLVRPLRESSVDRSAFQFGLREIVSMSYCGVKVLRWDEDRETRDWLENQDCRRSSEMTHGSSYPDEIADVHIVIVVASWSSSPD</sequence>
<dbReference type="AlphaFoldDB" id="A0A8S1H3L1"/>
<name>A0A8S1H3L1_9PELO</name>
<proteinExistence type="predicted"/>
<evidence type="ECO:0000313" key="1">
    <source>
        <dbReference type="EMBL" id="CAD6189388.1"/>
    </source>
</evidence>
<gene>
    <name evidence="1" type="ORF">CAUJ_LOCUS5307</name>
</gene>
<evidence type="ECO:0000313" key="2">
    <source>
        <dbReference type="Proteomes" id="UP000835052"/>
    </source>
</evidence>
<organism evidence="1 2">
    <name type="scientific">Caenorhabditis auriculariae</name>
    <dbReference type="NCBI Taxonomy" id="2777116"/>
    <lineage>
        <taxon>Eukaryota</taxon>
        <taxon>Metazoa</taxon>
        <taxon>Ecdysozoa</taxon>
        <taxon>Nematoda</taxon>
        <taxon>Chromadorea</taxon>
        <taxon>Rhabditida</taxon>
        <taxon>Rhabditina</taxon>
        <taxon>Rhabditomorpha</taxon>
        <taxon>Rhabditoidea</taxon>
        <taxon>Rhabditidae</taxon>
        <taxon>Peloderinae</taxon>
        <taxon>Caenorhabditis</taxon>
    </lineage>
</organism>
<dbReference type="EMBL" id="CAJGYM010000010">
    <property type="protein sequence ID" value="CAD6189388.1"/>
    <property type="molecule type" value="Genomic_DNA"/>
</dbReference>
<keyword evidence="2" id="KW-1185">Reference proteome</keyword>
<reference evidence="1" key="1">
    <citation type="submission" date="2020-10" db="EMBL/GenBank/DDBJ databases">
        <authorList>
            <person name="Kikuchi T."/>
        </authorList>
    </citation>
    <scope>NUCLEOTIDE SEQUENCE</scope>
    <source>
        <strain evidence="1">NKZ352</strain>
    </source>
</reference>
<comment type="caution">
    <text evidence="1">The sequence shown here is derived from an EMBL/GenBank/DDBJ whole genome shotgun (WGS) entry which is preliminary data.</text>
</comment>